<evidence type="ECO:0000313" key="3">
    <source>
        <dbReference type="Proteomes" id="UP001187192"/>
    </source>
</evidence>
<accession>A0AA88DUE9</accession>
<protein>
    <submittedName>
        <fullName evidence="2">Uncharacterized protein</fullName>
    </submittedName>
</protein>
<comment type="caution">
    <text evidence="2">The sequence shown here is derived from an EMBL/GenBank/DDBJ whole genome shotgun (WGS) entry which is preliminary data.</text>
</comment>
<dbReference type="Proteomes" id="UP001187192">
    <property type="component" value="Unassembled WGS sequence"/>
</dbReference>
<feature type="compositionally biased region" description="Basic and acidic residues" evidence="1">
    <location>
        <begin position="1"/>
        <end position="10"/>
    </location>
</feature>
<feature type="compositionally biased region" description="Basic and acidic residues" evidence="1">
    <location>
        <begin position="68"/>
        <end position="90"/>
    </location>
</feature>
<sequence length="112" mass="12923">MWRSAREGGEKGGCSRRRRSELNAIETGDHEEDWTPDGSREGDGVVEGGGNSAVPVGLLFASEEDDMCEKRTQNTERRERERESDERERERAAIVREKELEEMIKWEIQIEN</sequence>
<reference evidence="2" key="1">
    <citation type="submission" date="2023-07" db="EMBL/GenBank/DDBJ databases">
        <title>draft genome sequence of fig (Ficus carica).</title>
        <authorList>
            <person name="Takahashi T."/>
            <person name="Nishimura K."/>
        </authorList>
    </citation>
    <scope>NUCLEOTIDE SEQUENCE</scope>
</reference>
<gene>
    <name evidence="2" type="ORF">TIFTF001_031216</name>
</gene>
<keyword evidence="3" id="KW-1185">Reference proteome</keyword>
<evidence type="ECO:0000313" key="2">
    <source>
        <dbReference type="EMBL" id="GMN62132.1"/>
    </source>
</evidence>
<proteinExistence type="predicted"/>
<dbReference type="EMBL" id="BTGU01000123">
    <property type="protein sequence ID" value="GMN62132.1"/>
    <property type="molecule type" value="Genomic_DNA"/>
</dbReference>
<evidence type="ECO:0000256" key="1">
    <source>
        <dbReference type="SAM" id="MobiDB-lite"/>
    </source>
</evidence>
<dbReference type="AlphaFoldDB" id="A0AA88DUE9"/>
<feature type="region of interest" description="Disordered" evidence="1">
    <location>
        <begin position="1"/>
        <end position="90"/>
    </location>
</feature>
<organism evidence="2 3">
    <name type="scientific">Ficus carica</name>
    <name type="common">Common fig</name>
    <dbReference type="NCBI Taxonomy" id="3494"/>
    <lineage>
        <taxon>Eukaryota</taxon>
        <taxon>Viridiplantae</taxon>
        <taxon>Streptophyta</taxon>
        <taxon>Embryophyta</taxon>
        <taxon>Tracheophyta</taxon>
        <taxon>Spermatophyta</taxon>
        <taxon>Magnoliopsida</taxon>
        <taxon>eudicotyledons</taxon>
        <taxon>Gunneridae</taxon>
        <taxon>Pentapetalae</taxon>
        <taxon>rosids</taxon>
        <taxon>fabids</taxon>
        <taxon>Rosales</taxon>
        <taxon>Moraceae</taxon>
        <taxon>Ficeae</taxon>
        <taxon>Ficus</taxon>
    </lineage>
</organism>
<name>A0AA88DUE9_FICCA</name>